<dbReference type="PROSITE" id="PS50293">
    <property type="entry name" value="TPR_REGION"/>
    <property type="match status" value="1"/>
</dbReference>
<evidence type="ECO:0000256" key="2">
    <source>
        <dbReference type="ARBA" id="ARBA00022737"/>
    </source>
</evidence>
<evidence type="ECO:0000313" key="9">
    <source>
        <dbReference type="Proteomes" id="UP000002985"/>
    </source>
</evidence>
<dbReference type="InterPro" id="IPR051685">
    <property type="entry name" value="Ycf3/AcsC/BcsC/TPR_MFPF"/>
</dbReference>
<dbReference type="AlphaFoldDB" id="I3ILK8"/>
<dbReference type="InterPro" id="IPR039565">
    <property type="entry name" value="BamD-like"/>
</dbReference>
<keyword evidence="4" id="KW-0472">Membrane</keyword>
<proteinExistence type="predicted"/>
<feature type="repeat" description="TPR" evidence="6">
    <location>
        <begin position="85"/>
        <end position="118"/>
    </location>
</feature>
<dbReference type="NCBIfam" id="TIGR03302">
    <property type="entry name" value="OM_YfiO"/>
    <property type="match status" value="1"/>
</dbReference>
<dbReference type="OrthoDB" id="250018at2"/>
<evidence type="ECO:0000256" key="5">
    <source>
        <dbReference type="ARBA" id="ARBA00023237"/>
    </source>
</evidence>
<dbReference type="Pfam" id="PF13525">
    <property type="entry name" value="YfiO"/>
    <property type="match status" value="2"/>
</dbReference>
<name>I3ILK8_9BACT</name>
<dbReference type="PROSITE" id="PS50005">
    <property type="entry name" value="TPR"/>
    <property type="match status" value="2"/>
</dbReference>
<evidence type="ECO:0000313" key="8">
    <source>
        <dbReference type="EMBL" id="GAB62603.1"/>
    </source>
</evidence>
<dbReference type="InterPro" id="IPR019734">
    <property type="entry name" value="TPR_rpt"/>
</dbReference>
<dbReference type="PANTHER" id="PTHR44943:SF8">
    <property type="entry name" value="TPR REPEAT-CONTAINING PROTEIN MJ0263"/>
    <property type="match status" value="1"/>
</dbReference>
<evidence type="ECO:0000256" key="6">
    <source>
        <dbReference type="PROSITE-ProRule" id="PRU00339"/>
    </source>
</evidence>
<dbReference type="Proteomes" id="UP000002985">
    <property type="component" value="Unassembled WGS sequence"/>
</dbReference>
<organism evidence="8 9">
    <name type="scientific">Candidatus Jettenia caeni</name>
    <dbReference type="NCBI Taxonomy" id="247490"/>
    <lineage>
        <taxon>Bacteria</taxon>
        <taxon>Pseudomonadati</taxon>
        <taxon>Planctomycetota</taxon>
        <taxon>Candidatus Brocadiia</taxon>
        <taxon>Candidatus Brocadiales</taxon>
        <taxon>Candidatus Brocadiaceae</taxon>
        <taxon>Candidatus Jettenia</taxon>
    </lineage>
</organism>
<dbReference type="InterPro" id="IPR011990">
    <property type="entry name" value="TPR-like_helical_dom_sf"/>
</dbReference>
<feature type="domain" description="Outer membrane lipoprotein BamD-like" evidence="7">
    <location>
        <begin position="136"/>
        <end position="296"/>
    </location>
</feature>
<sequence length="310" mass="36140">MNKRMKLHYILSVVCIVKCIMATPSYGKWVWNKETGWMESPSTAITTLEQRYRYALSLLVEQKYVNAVKEFESIIKAEPASEYAEVAQINIGWAYFLNGDYKRALKAYEKVLQKYPGTKRTKEILEKEYQVGVAQMDTNEEAAIAVFEKIIEKHPLGPVAPDAQVKIADSYFKLGQYEEALDAYEKFLENYPKNEWIPYVQYQIPLTKVHHEKLQERNYGLLISAREGFEEYLISNPHGVHVGDAKRMIEEIRTIEAEREFNIGDFYLRVKRPASAAMYFEFVINDFPGTIWAERASERLEFLRMIEAIK</sequence>
<dbReference type="Gene3D" id="1.25.40.10">
    <property type="entry name" value="Tetratricopeptide repeat domain"/>
    <property type="match status" value="2"/>
</dbReference>
<keyword evidence="9" id="KW-1185">Reference proteome</keyword>
<dbReference type="SUPFAM" id="SSF48452">
    <property type="entry name" value="TPR-like"/>
    <property type="match status" value="1"/>
</dbReference>
<reference evidence="8 9" key="1">
    <citation type="journal article" date="2012" name="FEBS Lett.">
        <title>Anammox organism KSU-1 expresses a NirK-type copper-containing nitrite reductase instead of a NirS-type with cytochrome cd1.</title>
        <authorList>
            <person name="Hira D."/>
            <person name="Toh H."/>
            <person name="Migita C.T."/>
            <person name="Okubo H."/>
            <person name="Nishiyama T."/>
            <person name="Hattori M."/>
            <person name="Furukawa K."/>
            <person name="Fujii T."/>
        </authorList>
    </citation>
    <scope>NUCLEOTIDE SEQUENCE [LARGE SCALE GENOMIC DNA]</scope>
</reference>
<dbReference type="EMBL" id="BAFH01000003">
    <property type="protein sequence ID" value="GAB62603.1"/>
    <property type="molecule type" value="Genomic_DNA"/>
</dbReference>
<evidence type="ECO:0000256" key="4">
    <source>
        <dbReference type="ARBA" id="ARBA00023136"/>
    </source>
</evidence>
<dbReference type="InterPro" id="IPR017689">
    <property type="entry name" value="BamD"/>
</dbReference>
<keyword evidence="2" id="KW-0677">Repeat</keyword>
<comment type="caution">
    <text evidence="8">The sequence shown here is derived from an EMBL/GenBank/DDBJ whole genome shotgun (WGS) entry which is preliminary data.</text>
</comment>
<feature type="domain" description="Outer membrane lipoprotein BamD-like" evidence="7">
    <location>
        <begin position="49"/>
        <end position="124"/>
    </location>
</feature>
<keyword evidence="3 6" id="KW-0802">TPR repeat</keyword>
<keyword evidence="5" id="KW-0998">Cell outer membrane</keyword>
<feature type="repeat" description="TPR" evidence="6">
    <location>
        <begin position="161"/>
        <end position="194"/>
    </location>
</feature>
<accession>I3ILK8</accession>
<keyword evidence="1" id="KW-0732">Signal</keyword>
<dbReference type="eggNOG" id="COG4105">
    <property type="taxonomic scope" value="Bacteria"/>
</dbReference>
<evidence type="ECO:0000256" key="1">
    <source>
        <dbReference type="ARBA" id="ARBA00022729"/>
    </source>
</evidence>
<dbReference type="SMART" id="SM00028">
    <property type="entry name" value="TPR"/>
    <property type="match status" value="2"/>
</dbReference>
<evidence type="ECO:0000256" key="3">
    <source>
        <dbReference type="ARBA" id="ARBA00022803"/>
    </source>
</evidence>
<evidence type="ECO:0000259" key="7">
    <source>
        <dbReference type="Pfam" id="PF13525"/>
    </source>
</evidence>
<dbReference type="STRING" id="247490.KSU1_C1007"/>
<protein>
    <recommendedName>
        <fullName evidence="7">Outer membrane lipoprotein BamD-like domain-containing protein</fullName>
    </recommendedName>
</protein>
<gene>
    <name evidence="8" type="ORF">KSU1_C1007</name>
</gene>
<dbReference type="PANTHER" id="PTHR44943">
    <property type="entry name" value="CELLULOSE SYNTHASE OPERON PROTEIN C"/>
    <property type="match status" value="1"/>
</dbReference>